<dbReference type="KEGG" id="ltr:EVS81_01155"/>
<dbReference type="OrthoDB" id="3191258at2"/>
<evidence type="ECO:0000313" key="2">
    <source>
        <dbReference type="EMBL" id="QBE47611.1"/>
    </source>
</evidence>
<reference evidence="2 3" key="1">
    <citation type="submission" date="2019-02" db="EMBL/GenBank/DDBJ databases">
        <authorList>
            <person name="Sun L."/>
            <person name="Pan D."/>
            <person name="Wu X."/>
        </authorList>
    </citation>
    <scope>NUCLEOTIDE SEQUENCE [LARGE SCALE GENOMIC DNA]</scope>
    <source>
        <strain evidence="2 3">JW-1</strain>
    </source>
</reference>
<dbReference type="PANTHER" id="PTHR43355:SF2">
    <property type="entry name" value="FLAVIN REDUCTASE (NADPH)"/>
    <property type="match status" value="1"/>
</dbReference>
<dbReference type="RefSeq" id="WP_130108767.1">
    <property type="nucleotide sequence ID" value="NZ_CP035806.1"/>
</dbReference>
<dbReference type="InterPro" id="IPR016040">
    <property type="entry name" value="NAD(P)-bd_dom"/>
</dbReference>
<organism evidence="2 3">
    <name type="scientific">Leucobacter triazinivorans</name>
    <dbReference type="NCBI Taxonomy" id="1784719"/>
    <lineage>
        <taxon>Bacteria</taxon>
        <taxon>Bacillati</taxon>
        <taxon>Actinomycetota</taxon>
        <taxon>Actinomycetes</taxon>
        <taxon>Micrococcales</taxon>
        <taxon>Microbacteriaceae</taxon>
        <taxon>Leucobacter</taxon>
    </lineage>
</organism>
<dbReference type="AlphaFoldDB" id="A0A4P6KCJ3"/>
<dbReference type="GO" id="GO:0016646">
    <property type="term" value="F:oxidoreductase activity, acting on the CH-NH group of donors, NAD or NADP as acceptor"/>
    <property type="evidence" value="ECO:0007669"/>
    <property type="project" value="TreeGrafter"/>
</dbReference>
<name>A0A4P6KCJ3_9MICO</name>
<keyword evidence="3" id="KW-1185">Reference proteome</keyword>
<protein>
    <submittedName>
        <fullName evidence="2">NAD-dependent epimerase/dehydratase family protein</fullName>
    </submittedName>
</protein>
<dbReference type="Pfam" id="PF13460">
    <property type="entry name" value="NAD_binding_10"/>
    <property type="match status" value="1"/>
</dbReference>
<dbReference type="Proteomes" id="UP000289260">
    <property type="component" value="Chromosome"/>
</dbReference>
<proteinExistence type="predicted"/>
<accession>A0A4P6KCJ3</accession>
<evidence type="ECO:0000313" key="3">
    <source>
        <dbReference type="Proteomes" id="UP000289260"/>
    </source>
</evidence>
<dbReference type="Gene3D" id="3.40.50.720">
    <property type="entry name" value="NAD(P)-binding Rossmann-like Domain"/>
    <property type="match status" value="1"/>
</dbReference>
<feature type="domain" description="NAD(P)-binding" evidence="1">
    <location>
        <begin position="8"/>
        <end position="201"/>
    </location>
</feature>
<dbReference type="InterPro" id="IPR036291">
    <property type="entry name" value="NAD(P)-bd_dom_sf"/>
</dbReference>
<dbReference type="EMBL" id="CP035806">
    <property type="protein sequence ID" value="QBE47611.1"/>
    <property type="molecule type" value="Genomic_DNA"/>
</dbReference>
<dbReference type="InterPro" id="IPR051606">
    <property type="entry name" value="Polyketide_Oxido-like"/>
</dbReference>
<dbReference type="PANTHER" id="PTHR43355">
    <property type="entry name" value="FLAVIN REDUCTASE (NADPH)"/>
    <property type="match status" value="1"/>
</dbReference>
<sequence>MTQVTVIGGSGYAGSHIVEAAAVRGLEVTSMSRGEAAEQVAGVRYATGSITDPADRAAALEHADVVVVAVSPRGDMAGRTRSAIAELAAEAAAAGVRLGVIGGAGSLLQHEGGPRVMDDPEFADAIKPEASEMGGVLDDLRGAPEALDWFLVSPAATFGAWAAGEYRGEYRIGGDVLLTDADGASEISGADFGVAIVDEIEEPKHHRARFTVAY</sequence>
<evidence type="ECO:0000259" key="1">
    <source>
        <dbReference type="Pfam" id="PF13460"/>
    </source>
</evidence>
<dbReference type="SUPFAM" id="SSF51735">
    <property type="entry name" value="NAD(P)-binding Rossmann-fold domains"/>
    <property type="match status" value="1"/>
</dbReference>
<gene>
    <name evidence="2" type="ORF">EVS81_01155</name>
</gene>